<gene>
    <name evidence="1" type="ORF">ACFQ1X_05065</name>
</gene>
<reference evidence="2" key="1">
    <citation type="journal article" date="2019" name="Int. J. Syst. Evol. Microbiol.">
        <title>The Global Catalogue of Microorganisms (GCM) 10K type strain sequencing project: providing services to taxonomists for standard genome sequencing and annotation.</title>
        <authorList>
            <consortium name="The Broad Institute Genomics Platform"/>
            <consortium name="The Broad Institute Genome Sequencing Center for Infectious Disease"/>
            <person name="Wu L."/>
            <person name="Ma J."/>
        </authorList>
    </citation>
    <scope>NUCLEOTIDE SEQUENCE [LARGE SCALE GENOMIC DNA]</scope>
    <source>
        <strain evidence="2">CCUG 56756</strain>
    </source>
</reference>
<accession>A0ABW3LBN1</accession>
<sequence>MLPSSNVCEACKRNPIGVEEESDVPTQPYKLCEGCHERLMSNSLKPVEWYNLAVLHSSMSFLLHDDFYEEDGEATQPEEDVVVTDQDLAPTLENVLEDMEALIDFAITRWYLEADVVNALKEHDKTDMFKSIKTRFSQTDSTDIKARLIEITSEVLEGHAEEWIRELWTHYDEELLVTLSEATANCLPDQEGLQLVLEKLEALNDKEKNIFAASCLYHFRSPNVLLWIEKNCKIFHDNWGRLAAVSYPTWETMKSWLNKGRPLSLVALDAMEACADEDRLPIIAKYKPQILGTNFSEIESVINNYLQRDAVPRVKNKSEWILEDKDIIFTSNES</sequence>
<proteinExistence type="predicted"/>
<evidence type="ECO:0000313" key="2">
    <source>
        <dbReference type="Proteomes" id="UP001597109"/>
    </source>
</evidence>
<comment type="caution">
    <text evidence="1">The sequence shown here is derived from an EMBL/GenBank/DDBJ whole genome shotgun (WGS) entry which is preliminary data.</text>
</comment>
<organism evidence="1 2">
    <name type="scientific">Metaplanococcus flavidus</name>
    <dbReference type="NCBI Taxonomy" id="569883"/>
    <lineage>
        <taxon>Bacteria</taxon>
        <taxon>Bacillati</taxon>
        <taxon>Bacillota</taxon>
        <taxon>Bacilli</taxon>
        <taxon>Bacillales</taxon>
        <taxon>Caryophanaceae</taxon>
        <taxon>Metaplanococcus</taxon>
    </lineage>
</organism>
<keyword evidence="2" id="KW-1185">Reference proteome</keyword>
<dbReference type="Proteomes" id="UP001597109">
    <property type="component" value="Unassembled WGS sequence"/>
</dbReference>
<evidence type="ECO:0000313" key="1">
    <source>
        <dbReference type="EMBL" id="MFD1030796.1"/>
    </source>
</evidence>
<dbReference type="EMBL" id="JBHTKI010000008">
    <property type="protein sequence ID" value="MFD1030796.1"/>
    <property type="molecule type" value="Genomic_DNA"/>
</dbReference>
<protein>
    <submittedName>
        <fullName evidence="1">Uncharacterized protein</fullName>
    </submittedName>
</protein>
<name>A0ABW3LBN1_9BACL</name>
<dbReference type="RefSeq" id="WP_144836794.1">
    <property type="nucleotide sequence ID" value="NZ_JBHTKI010000008.1"/>
</dbReference>